<keyword evidence="6" id="KW-0325">Glycoprotein</keyword>
<comment type="similarity">
    <text evidence="2 8">Belongs to the glycosyl hydrolase 76 family.</text>
</comment>
<dbReference type="GO" id="GO:0008496">
    <property type="term" value="F:mannan endo-1,6-alpha-mannosidase activity"/>
    <property type="evidence" value="ECO:0007669"/>
    <property type="project" value="UniProtKB-UniRule"/>
</dbReference>
<dbReference type="STRING" id="671987.R0K4T5"/>
<name>R0K4T5_EXST2</name>
<dbReference type="InterPro" id="IPR008928">
    <property type="entry name" value="6-hairpin_glycosidase_sf"/>
</dbReference>
<dbReference type="PANTHER" id="PTHR12145:SF36">
    <property type="entry name" value="MANNAN ENDO-1,6-ALPHA-MANNOSIDASE DCW1"/>
    <property type="match status" value="1"/>
</dbReference>
<dbReference type="PIRSF" id="PIRSF016302">
    <property type="entry name" value="Man_a_manosd"/>
    <property type="match status" value="1"/>
</dbReference>
<evidence type="ECO:0000256" key="6">
    <source>
        <dbReference type="ARBA" id="ARBA00023180"/>
    </source>
</evidence>
<evidence type="ECO:0000256" key="7">
    <source>
        <dbReference type="ARBA" id="ARBA00023295"/>
    </source>
</evidence>
<accession>R0K4T5</accession>
<proteinExistence type="inferred from homology"/>
<dbReference type="OrthoDB" id="4187847at2759"/>
<dbReference type="Gene3D" id="1.50.10.20">
    <property type="match status" value="1"/>
</dbReference>
<keyword evidence="7 8" id="KW-0326">Glycosidase</keyword>
<keyword evidence="11" id="KW-1185">Reference proteome</keyword>
<evidence type="ECO:0000256" key="3">
    <source>
        <dbReference type="ARBA" id="ARBA00012350"/>
    </source>
</evidence>
<keyword evidence="5 8" id="KW-0378">Hydrolase</keyword>
<feature type="signal peptide" evidence="9">
    <location>
        <begin position="1"/>
        <end position="21"/>
    </location>
</feature>
<comment type="catalytic activity">
    <reaction evidence="1 8">
        <text>Random hydrolysis of (1-&gt;6)-alpha-D-mannosidic linkages in unbranched (1-&gt;6)-mannans.</text>
        <dbReference type="EC" id="3.2.1.101"/>
    </reaction>
</comment>
<dbReference type="Pfam" id="PF03663">
    <property type="entry name" value="Glyco_hydro_76"/>
    <property type="match status" value="1"/>
</dbReference>
<dbReference type="Proteomes" id="UP000016935">
    <property type="component" value="Unassembled WGS sequence"/>
</dbReference>
<dbReference type="AlphaFoldDB" id="R0K4T5"/>
<evidence type="ECO:0000256" key="5">
    <source>
        <dbReference type="ARBA" id="ARBA00022801"/>
    </source>
</evidence>
<feature type="chain" id="PRO_5004343077" description="Mannan endo-1,6-alpha-mannosidase" evidence="9">
    <location>
        <begin position="22"/>
        <end position="441"/>
    </location>
</feature>
<evidence type="ECO:0000313" key="10">
    <source>
        <dbReference type="EMBL" id="EOA83362.1"/>
    </source>
</evidence>
<dbReference type="InterPro" id="IPR014480">
    <property type="entry name" value="Mannan-1_6-alpha_mannosidase"/>
</dbReference>
<dbReference type="EMBL" id="KB908833">
    <property type="protein sequence ID" value="EOA83362.1"/>
    <property type="molecule type" value="Genomic_DNA"/>
</dbReference>
<organism evidence="10 11">
    <name type="scientific">Exserohilum turcicum (strain 28A)</name>
    <name type="common">Northern leaf blight fungus</name>
    <name type="synonym">Setosphaeria turcica</name>
    <dbReference type="NCBI Taxonomy" id="671987"/>
    <lineage>
        <taxon>Eukaryota</taxon>
        <taxon>Fungi</taxon>
        <taxon>Dikarya</taxon>
        <taxon>Ascomycota</taxon>
        <taxon>Pezizomycotina</taxon>
        <taxon>Dothideomycetes</taxon>
        <taxon>Pleosporomycetidae</taxon>
        <taxon>Pleosporales</taxon>
        <taxon>Pleosporineae</taxon>
        <taxon>Pleosporaceae</taxon>
        <taxon>Exserohilum</taxon>
    </lineage>
</organism>
<dbReference type="EC" id="3.2.1.101" evidence="3 8"/>
<evidence type="ECO:0000256" key="1">
    <source>
        <dbReference type="ARBA" id="ARBA00001452"/>
    </source>
</evidence>
<reference evidence="10 11" key="1">
    <citation type="journal article" date="2012" name="PLoS Pathog.">
        <title>Diverse lifestyles and strategies of plant pathogenesis encoded in the genomes of eighteen Dothideomycetes fungi.</title>
        <authorList>
            <person name="Ohm R.A."/>
            <person name="Feau N."/>
            <person name="Henrissat B."/>
            <person name="Schoch C.L."/>
            <person name="Horwitz B.A."/>
            <person name="Barry K.W."/>
            <person name="Condon B.J."/>
            <person name="Copeland A.C."/>
            <person name="Dhillon B."/>
            <person name="Glaser F."/>
            <person name="Hesse C.N."/>
            <person name="Kosti I."/>
            <person name="LaButti K."/>
            <person name="Lindquist E.A."/>
            <person name="Lucas S."/>
            <person name="Salamov A.A."/>
            <person name="Bradshaw R.E."/>
            <person name="Ciuffetti L."/>
            <person name="Hamelin R.C."/>
            <person name="Kema G.H.J."/>
            <person name="Lawrence C."/>
            <person name="Scott J.A."/>
            <person name="Spatafora J.W."/>
            <person name="Turgeon B.G."/>
            <person name="de Wit P.J.G.M."/>
            <person name="Zhong S."/>
            <person name="Goodwin S.B."/>
            <person name="Grigoriev I.V."/>
        </authorList>
    </citation>
    <scope>NUCLEOTIDE SEQUENCE [LARGE SCALE GENOMIC DNA]</scope>
    <source>
        <strain evidence="11">28A</strain>
    </source>
</reference>
<reference evidence="10 11" key="2">
    <citation type="journal article" date="2013" name="PLoS Genet.">
        <title>Comparative genome structure, secondary metabolite, and effector coding capacity across Cochliobolus pathogens.</title>
        <authorList>
            <person name="Condon B.J."/>
            <person name="Leng Y."/>
            <person name="Wu D."/>
            <person name="Bushley K.E."/>
            <person name="Ohm R.A."/>
            <person name="Otillar R."/>
            <person name="Martin J."/>
            <person name="Schackwitz W."/>
            <person name="Grimwood J."/>
            <person name="MohdZainudin N."/>
            <person name="Xue C."/>
            <person name="Wang R."/>
            <person name="Manning V.A."/>
            <person name="Dhillon B."/>
            <person name="Tu Z.J."/>
            <person name="Steffenson B.J."/>
            <person name="Salamov A."/>
            <person name="Sun H."/>
            <person name="Lowry S."/>
            <person name="LaButti K."/>
            <person name="Han J."/>
            <person name="Copeland A."/>
            <person name="Lindquist E."/>
            <person name="Barry K."/>
            <person name="Schmutz J."/>
            <person name="Baker S.E."/>
            <person name="Ciuffetti L.M."/>
            <person name="Grigoriev I.V."/>
            <person name="Zhong S."/>
            <person name="Turgeon B.G."/>
        </authorList>
    </citation>
    <scope>NUCLEOTIDE SEQUENCE [LARGE SCALE GENOMIC DNA]</scope>
    <source>
        <strain evidence="11">28A</strain>
    </source>
</reference>
<dbReference type="HOGENOM" id="CLU_025694_1_2_1"/>
<dbReference type="InterPro" id="IPR005198">
    <property type="entry name" value="Glyco_hydro_76"/>
</dbReference>
<sequence length="441" mass="47762">MFARTAVLSLALSYVSGSVAALDLDVSSRDSIVSVTKTLANEIVTFYKETLSRTGIPGILPRPYNWWEAGVVFNGLIEYSNLTSDTQYDSLISEGILWQKGENHTFMPLNQTEHPLNDDQCAWAQTAMTAAEFGFPIPNNESWVDMAIDVFDALTMRWDSGYCDVGLRVERYFKEGYDYAQTSANSDFFLLASRLARFTGNDTYAEWAEKIFDWAKEIGLITDDYNVYGARRDCTTINDIQWTYEHGLLTEGAAVMYNITGGKQKWADAVKGLVNTTSVFLEDGIFTETVCDEGGRCEPDNRAYKGVAARSYARAVVAAPAVADSLDKMLVIAAEAAVAACNHTGTAEVRCSQSWVEGGRWSEFGKASDGNLGDIFNAMEAVQGLLYLPAKARVPMNITGGPEDKGDTGASEKADGASGAGARAAGITAVLAVAFAAALMC</sequence>
<gene>
    <name evidence="10" type="ORF">SETTUDRAFT_22059</name>
</gene>
<dbReference type="GeneID" id="19402507"/>
<protein>
    <recommendedName>
        <fullName evidence="3 8">Mannan endo-1,6-alpha-mannosidase</fullName>
        <ecNumber evidence="3 8">3.2.1.101</ecNumber>
    </recommendedName>
</protein>
<evidence type="ECO:0000256" key="4">
    <source>
        <dbReference type="ARBA" id="ARBA00022729"/>
    </source>
</evidence>
<dbReference type="PANTHER" id="PTHR12145">
    <property type="entry name" value="MANNAN ENDO-1,6-ALPHA-MANNOSIDASE DCW1"/>
    <property type="match status" value="1"/>
</dbReference>
<evidence type="ECO:0000256" key="8">
    <source>
        <dbReference type="PIRNR" id="PIRNR016302"/>
    </source>
</evidence>
<dbReference type="GO" id="GO:0016052">
    <property type="term" value="P:carbohydrate catabolic process"/>
    <property type="evidence" value="ECO:0007669"/>
    <property type="project" value="InterPro"/>
</dbReference>
<keyword evidence="4 9" id="KW-0732">Signal</keyword>
<evidence type="ECO:0000256" key="2">
    <source>
        <dbReference type="ARBA" id="ARBA00009699"/>
    </source>
</evidence>
<dbReference type="RefSeq" id="XP_008028737.1">
    <property type="nucleotide sequence ID" value="XM_008030546.1"/>
</dbReference>
<evidence type="ECO:0000256" key="9">
    <source>
        <dbReference type="SAM" id="SignalP"/>
    </source>
</evidence>
<dbReference type="SUPFAM" id="SSF48208">
    <property type="entry name" value="Six-hairpin glycosidases"/>
    <property type="match status" value="1"/>
</dbReference>
<dbReference type="GO" id="GO:0009272">
    <property type="term" value="P:fungal-type cell wall biogenesis"/>
    <property type="evidence" value="ECO:0007669"/>
    <property type="project" value="TreeGrafter"/>
</dbReference>
<evidence type="ECO:0000313" key="11">
    <source>
        <dbReference type="Proteomes" id="UP000016935"/>
    </source>
</evidence>
<dbReference type="eggNOG" id="ENOG502QSWP">
    <property type="taxonomic scope" value="Eukaryota"/>
</dbReference>